<proteinExistence type="predicted"/>
<reference evidence="3" key="2">
    <citation type="submission" date="2015-05" db="EMBL/GenBank/DDBJ databases">
        <title>Complete genome sequence of Corynebacterium mustelae DSM 45274, isolated from various tissues of a male ferret with lethal sepsis.</title>
        <authorList>
            <person name="Ruckert C."/>
            <person name="Albersmeier A."/>
            <person name="Winkler A."/>
            <person name="Tauch A."/>
        </authorList>
    </citation>
    <scope>NUCLEOTIDE SEQUENCE [LARGE SCALE GENOMIC DNA]</scope>
    <source>
        <strain evidence="3">DSM 45274</strain>
    </source>
</reference>
<dbReference type="STRING" id="571915.CMUST_09835"/>
<feature type="region of interest" description="Disordered" evidence="1">
    <location>
        <begin position="759"/>
        <end position="779"/>
    </location>
</feature>
<name>A0A0G3H396_9CORY</name>
<reference evidence="2 3" key="1">
    <citation type="journal article" date="2015" name="Genome Announc.">
        <title>Complete Genome Sequence of the Type Strain Corynebacterium mustelae DSM 45274, Isolated from Various Tissues of a Male Ferret with Lethal Sepsis.</title>
        <authorList>
            <person name="Ruckert C."/>
            <person name="Eimer J."/>
            <person name="Winkler A."/>
            <person name="Tauch A."/>
        </authorList>
    </citation>
    <scope>NUCLEOTIDE SEQUENCE [LARGE SCALE GENOMIC DNA]</scope>
    <source>
        <strain evidence="2 3">DSM 45274</strain>
    </source>
</reference>
<dbReference type="KEGG" id="cmv:CMUST_09835"/>
<dbReference type="RefSeq" id="WP_047262338.1">
    <property type="nucleotide sequence ID" value="NZ_CP011542.1"/>
</dbReference>
<sequence>MSTQLTKALDTLTELGWANAQPADVLRLPLGTDDQQNLLIKALKPGTWLNQSHIGENWVANILFYLLRVGAVPDRALSPSTIRDLDQPTVFTILAASDGVFIEEFLNRGYERIRGLGAQQTSVLAELAVRCVHEKNLPILQAPQYFTDWVEHTCGIFHSSSACEQHCDTILQPRFVEHVTHGVTNAVPVTGHFGDVFCEGLRRGWVTREKALELVIQGLTLATRPGDRKRWTEILTTDLQATPEELLPHAQQLNQAVATGETPLIEHIAVPLIPHLDLKELTDHALPALYAKTAKALTLVLKTLAKLTPHPDVTATLGPRIAELTGHSNTHIQKLAAALTTSWGIATPPPNAETSIVPYIPAPPLWAPSPFAPSTSDLAESFARLTHGQWDHIADVASEEFLALAVERAFTHPDDVRRVLSAAADTHWDGVLQGWARGALPDDQHDFTRDHHAICRLERIPCLLSTPSLRDFSLALPDFLSRLERYRAENCTVFTSDLVLALCRLRLTAGEKDELVAAVDKHDAPENDIIAAFLTTCWRETGMHHKPEHPDTAAEQEIKDAWPHDCNGLTFPNAESLDRTFIIFPDEANAHADTDCIILAHHRTPLSPADTVNLLALFRAGKPETKAKACDAAITAFRRGLILPNVADVAYLDGTNNTPTHLAQLIDTTRELADAGLLSVCWPLWEHILNYSHTQPKPLTGIHHVAHAMADYAPSITHALTENQAPSEVAHVPALRALAESKAKNKAVMFAKEAVSALPESATTPASKPKKPETSWSRDVIPHIPDSGSLVSSGNANEVFLQLPGHPQPFEVFLTGWATDYLYEEGRLSFRTKSGEQSWLYWDGAQIVETPRRDRLGDEPVVIPDSFIAVVVAYQCSKFEPYSMREELSSLVEEGLVGAPGIEAAMHQVLGLEEFSPAKALYVLTEKPEFIEHLWPMLTEPVAYAATLPKQPRWLNKVLDAIAFHQDALKRHTPSHIRAEKWDALATLTTCYPKPSAATKKAKTLHQFFTQP</sequence>
<protein>
    <submittedName>
        <fullName evidence="2">Uncharacterized protein</fullName>
    </submittedName>
</protein>
<evidence type="ECO:0000256" key="1">
    <source>
        <dbReference type="SAM" id="MobiDB-lite"/>
    </source>
</evidence>
<dbReference type="AlphaFoldDB" id="A0A0G3H396"/>
<dbReference type="EMBL" id="CP011542">
    <property type="protein sequence ID" value="AKK06283.1"/>
    <property type="molecule type" value="Genomic_DNA"/>
</dbReference>
<accession>A0A0G3H396</accession>
<dbReference type="PATRIC" id="fig|571915.4.peg.2084"/>
<evidence type="ECO:0000313" key="2">
    <source>
        <dbReference type="EMBL" id="AKK06283.1"/>
    </source>
</evidence>
<keyword evidence="3" id="KW-1185">Reference proteome</keyword>
<gene>
    <name evidence="2" type="ORF">CMUST_09835</name>
</gene>
<organism evidence="2 3">
    <name type="scientific">Corynebacterium mustelae</name>
    <dbReference type="NCBI Taxonomy" id="571915"/>
    <lineage>
        <taxon>Bacteria</taxon>
        <taxon>Bacillati</taxon>
        <taxon>Actinomycetota</taxon>
        <taxon>Actinomycetes</taxon>
        <taxon>Mycobacteriales</taxon>
        <taxon>Corynebacteriaceae</taxon>
        <taxon>Corynebacterium</taxon>
    </lineage>
</organism>
<dbReference type="OrthoDB" id="7065495at2"/>
<dbReference type="Proteomes" id="UP000035199">
    <property type="component" value="Chromosome"/>
</dbReference>
<evidence type="ECO:0000313" key="3">
    <source>
        <dbReference type="Proteomes" id="UP000035199"/>
    </source>
</evidence>